<feature type="compositionally biased region" description="Basic and acidic residues" evidence="1">
    <location>
        <begin position="1231"/>
        <end position="1241"/>
    </location>
</feature>
<feature type="compositionally biased region" description="Basic and acidic residues" evidence="1">
    <location>
        <begin position="1686"/>
        <end position="1700"/>
    </location>
</feature>
<feature type="region of interest" description="Disordered" evidence="1">
    <location>
        <begin position="214"/>
        <end position="630"/>
    </location>
</feature>
<feature type="compositionally biased region" description="Low complexity" evidence="1">
    <location>
        <begin position="1941"/>
        <end position="1956"/>
    </location>
</feature>
<feature type="compositionally biased region" description="Polar residues" evidence="1">
    <location>
        <begin position="416"/>
        <end position="427"/>
    </location>
</feature>
<gene>
    <name evidence="2" type="ORF">JZ751_000419</name>
</gene>
<feature type="compositionally biased region" description="Basic and acidic residues" evidence="1">
    <location>
        <begin position="1376"/>
        <end position="1426"/>
    </location>
</feature>
<feature type="compositionally biased region" description="Polar residues" evidence="1">
    <location>
        <begin position="610"/>
        <end position="630"/>
    </location>
</feature>
<evidence type="ECO:0000313" key="2">
    <source>
        <dbReference type="EMBL" id="KAG9355581.1"/>
    </source>
</evidence>
<feature type="compositionally biased region" description="Polar residues" evidence="1">
    <location>
        <begin position="272"/>
        <end position="290"/>
    </location>
</feature>
<feature type="region of interest" description="Disordered" evidence="1">
    <location>
        <begin position="1595"/>
        <end position="1703"/>
    </location>
</feature>
<keyword evidence="3" id="KW-1185">Reference proteome</keyword>
<name>A0A8T2PW84_9TELE</name>
<accession>A0A8T2PW84</accession>
<feature type="compositionally biased region" description="Polar residues" evidence="1">
    <location>
        <begin position="318"/>
        <end position="327"/>
    </location>
</feature>
<feature type="compositionally biased region" description="Polar residues" evidence="1">
    <location>
        <begin position="342"/>
        <end position="353"/>
    </location>
</feature>
<reference evidence="2" key="1">
    <citation type="thesis" date="2021" institute="BYU ScholarsArchive" country="Provo, UT, USA">
        <title>Applications of and Algorithms for Genome Assembly and Genomic Analyses with an Emphasis on Marine Teleosts.</title>
        <authorList>
            <person name="Pickett B.D."/>
        </authorList>
    </citation>
    <scope>NUCLEOTIDE SEQUENCE</scope>
    <source>
        <strain evidence="2">HI-2016</strain>
    </source>
</reference>
<feature type="compositionally biased region" description="Low complexity" evidence="1">
    <location>
        <begin position="299"/>
        <end position="317"/>
    </location>
</feature>
<feature type="region of interest" description="Disordered" evidence="1">
    <location>
        <begin position="1813"/>
        <end position="1848"/>
    </location>
</feature>
<feature type="compositionally biased region" description="Polar residues" evidence="1">
    <location>
        <begin position="1115"/>
        <end position="1125"/>
    </location>
</feature>
<comment type="caution">
    <text evidence="2">The sequence shown here is derived from an EMBL/GenBank/DDBJ whole genome shotgun (WGS) entry which is preliminary data.</text>
</comment>
<feature type="region of interest" description="Disordered" evidence="1">
    <location>
        <begin position="1882"/>
        <end position="1966"/>
    </location>
</feature>
<feature type="compositionally biased region" description="Low complexity" evidence="1">
    <location>
        <begin position="1523"/>
        <end position="1535"/>
    </location>
</feature>
<feature type="compositionally biased region" description="Polar residues" evidence="1">
    <location>
        <begin position="580"/>
        <end position="598"/>
    </location>
</feature>
<feature type="compositionally biased region" description="Basic and acidic residues" evidence="1">
    <location>
        <begin position="1195"/>
        <end position="1219"/>
    </location>
</feature>
<feature type="region of interest" description="Disordered" evidence="1">
    <location>
        <begin position="1039"/>
        <end position="1125"/>
    </location>
</feature>
<proteinExistence type="predicted"/>
<feature type="compositionally biased region" description="Polar residues" evidence="1">
    <location>
        <begin position="217"/>
        <end position="226"/>
    </location>
</feature>
<feature type="compositionally biased region" description="Polar residues" evidence="1">
    <location>
        <begin position="706"/>
        <end position="725"/>
    </location>
</feature>
<feature type="compositionally biased region" description="Basic and acidic residues" evidence="1">
    <location>
        <begin position="1607"/>
        <end position="1626"/>
    </location>
</feature>
<sequence length="2197" mass="234930">MAETHTPTWWPDGSERGTGDALGCLLNWGRFWNCPGGQKGLLSYSETDLRKPRKFGTFTFGWKKKSKQPGTDLAQSVMELDAPAQGNYEQDITYLSFNTDELDTDKRVRFRLSEPELPAPQVIEPPPSGPSDQSKPHEALIGSPDVQDESTAQDVAPSTPSTMAPMSDMKERCQGAEVCSPSELEPQSCVQTPSDTWGSAVIAALSRALSMERGALTSEQSAQPHSVPNVAPLPDTLTPNTNVSLPRRDPSQPDTPLPKAEFSDMAAPDSDLSGNVTSNSDHSLPSTDLSGSVAPDSETSLPSTDVSDVVSSNMDSTPPKTNLSESVAPSDASDDPSIPKTDLSQSVALSNDTSIHKPNLTESVAPSDASDDTSIPKTDLSESVAPSDDPSIPKTDLLESVAPSDASDDPSIPKTDLSQSVALSNDTSIHKPTLAESVAPSDASDDTSFPKTDLSESVAPSDDTSIPKPTLSESVAPSDASDDTSIPKTDLSESVAPSDDTSIPKPTLSKSVATSDASDDTSIPKTDLSESVAPSDANDDTSIPKTDLSESVALSDDPSIPKTDLSQSVTLINDIPIPKTTLTESVAPSDTNDDTSIPKTDFSESVVPSDDTSIPKTDPSQSVALSNDTSISKPTLAESVALCDASDNTSIPKTDLSESVALSNHTSIPKTTLSESVAPSDASDDTSIPKTDLSEYVGPSDDPSIPKTNLSESVAPSEEASISKTDLSESVALNDDTSIPKTDLSEYGAQSDDTSIPKTVAPSDDTPKTKTDLSEYVGPSDDTSIPKADLSESVAFSDDSSIPKTDLSQFVAASDHACMSKTDLSEAVAPREDTPSSNSDLSKAVSPDTDSFIPRTDLSNVIAPNISEPAIFSSDLSDPVVNNMSTLLPDMDIVASSVDLSAPDIPASDTSLSKSDISEPVIASVDSFIPKPELPDHAITETDIRLPSSATAINNNDISLPPKTDLTDSVSPNAGSIVPKLDSLLSKAELPHSVISKTDVSDTEIPCIPPTETEYYITTYNTDLSDLVITKSVISSFSTDTSLPKTDIPEPAVEDTDLPPLPTDIPNTDSLSSDHAPVKNQYPPQTDLKVDSSSVTENLNPFHPNFDDCPHSHSDSSQQETTAPTLGTPAILSDRQESFLQEDVVAGNLIKEDTERQGGDGDEPWLNVEISSGGPEEDEAADVTQMAPSAQQEVQEGHGETGKLHQNERAGAEENKELEQWGQESVTQENTEEKGKEESETGRLNLLEEAMEGPVESKGVKVLKEGEVGGRGVQEGGIEAFGQKEQVKEEMEEEGQRPQVPFTEPDSPVQQECRPQECEPSPPSPKTEGAGPEPNWSMAAEKHASTLSSEEETPERADYWTTNTHNTYRAHTLTDNTKEEHTSSDTVTEREHTLTDTVTEREHTLTDTVTDREHTLTDTLTEREHTVTGLVTETADPTGTPTLSAAPTRTEEPPGSQPSLIPPGHWASGYVPPGGTSSHSRDRQHVHTVEQWGNGSTQACSTESFGSHLSRSVQRERGRKNQGQDGAGLLDDLPGPLEPLEESLSPQALQDLDIMSSGYGILSTTINVRPAQTREAKGNELHRFHKVSLVKNHAEHVVEHQPGPVMEQKDSGPDRVMTEHHREIQTRQESPVSEEVPSWSPLRPVSDSHNSLHSHHSPTPDMDTQHLSSPRTHKAAGLSALSPEAPRSHGNDHSLNEKSEVQFSWEPELRGRDGVEPAAPAEGRVSEGGINSGLDSRCLADSSFSPTQSEANFSGVFKATRVELLPSPTSPDLESPHDMDSLVDTLKSMDRPQRQRGMRPAPLSAITSLPPIVEDAPVNTQKPSVQQENGKTILPPDIGLNWSSPKDMRSPLEMMKMQQELEGPDQRSRILSLPLRASADSSIVFRKSSPTSPSTDGTPSPQLNGTTGLSPSRLDNSVLFSSLRTENGKVSAQQPLRRTASLPESSPSSERISISPAKPGVDPQNRGSLYERFSFLMSPPASLVEGMESTRLSMPPSQNSMDLGFSHIASNPLDLVRPPTTDPLSKLGLHRSLSADISLGSQVGNDIHRGSQFTPEPERPVIPKYRAFPDAYVSIHGGRGVGAFTASSCSAPCGGNNKKSVKAPQLDYLSSPAWPHPVFCVSPMFLSGDILMESSHHGRGGRQNDYAASRFDCHKSEHSLPFLNSLPLLQGTWHIQEQLVQGTRLEGGCHGITGQFD</sequence>
<feature type="compositionally biased region" description="Polar residues" evidence="1">
    <location>
        <begin position="1429"/>
        <end position="1447"/>
    </location>
</feature>
<feature type="compositionally biased region" description="Basic and acidic residues" evidence="1">
    <location>
        <begin position="1258"/>
        <end position="1268"/>
    </location>
</feature>
<feature type="region of interest" description="Disordered" evidence="1">
    <location>
        <begin position="114"/>
        <end position="194"/>
    </location>
</feature>
<feature type="region of interest" description="Disordered" evidence="1">
    <location>
        <begin position="823"/>
        <end position="850"/>
    </location>
</feature>
<dbReference type="Proteomes" id="UP000824540">
    <property type="component" value="Unassembled WGS sequence"/>
</dbReference>
<dbReference type="EMBL" id="JAFBMS010000001">
    <property type="protein sequence ID" value="KAG9355581.1"/>
    <property type="molecule type" value="Genomic_DNA"/>
</dbReference>
<feature type="region of interest" description="Disordered" evidence="1">
    <location>
        <begin position="1711"/>
        <end position="1730"/>
    </location>
</feature>
<feature type="region of interest" description="Disordered" evidence="1">
    <location>
        <begin position="647"/>
        <end position="802"/>
    </location>
</feature>
<feature type="compositionally biased region" description="Basic and acidic residues" evidence="1">
    <location>
        <begin position="1479"/>
        <end position="1488"/>
    </location>
</feature>
<dbReference type="OrthoDB" id="8823304at2759"/>
<feature type="compositionally biased region" description="Low complexity" evidence="1">
    <location>
        <begin position="1888"/>
        <end position="1901"/>
    </location>
</feature>
<evidence type="ECO:0000256" key="1">
    <source>
        <dbReference type="SAM" id="MobiDB-lite"/>
    </source>
</evidence>
<feature type="region of interest" description="Disordered" evidence="1">
    <location>
        <begin position="1152"/>
        <end position="1541"/>
    </location>
</feature>
<feature type="compositionally biased region" description="Polar residues" evidence="1">
    <location>
        <begin position="1360"/>
        <end position="1375"/>
    </location>
</feature>
<feature type="compositionally biased region" description="Polar residues" evidence="1">
    <location>
        <begin position="1902"/>
        <end position="1936"/>
    </location>
</feature>
<feature type="compositionally biased region" description="Basic and acidic residues" evidence="1">
    <location>
        <begin position="1105"/>
        <end position="1114"/>
    </location>
</feature>
<feature type="compositionally biased region" description="Low complexity" evidence="1">
    <location>
        <begin position="1629"/>
        <end position="1651"/>
    </location>
</feature>
<feature type="compositionally biased region" description="Polar residues" evidence="1">
    <location>
        <begin position="149"/>
        <end position="164"/>
    </location>
</feature>
<feature type="compositionally biased region" description="Polar residues" evidence="1">
    <location>
        <begin position="1818"/>
        <end position="1830"/>
    </location>
</feature>
<feature type="compositionally biased region" description="Polar residues" evidence="1">
    <location>
        <begin position="660"/>
        <end position="677"/>
    </location>
</feature>
<evidence type="ECO:0000313" key="3">
    <source>
        <dbReference type="Proteomes" id="UP000824540"/>
    </source>
</evidence>
<protein>
    <submittedName>
        <fullName evidence="2">Uncharacterized protein</fullName>
    </submittedName>
</protein>
<organism evidence="2 3">
    <name type="scientific">Albula glossodonta</name>
    <name type="common">roundjaw bonefish</name>
    <dbReference type="NCBI Taxonomy" id="121402"/>
    <lineage>
        <taxon>Eukaryota</taxon>
        <taxon>Metazoa</taxon>
        <taxon>Chordata</taxon>
        <taxon>Craniata</taxon>
        <taxon>Vertebrata</taxon>
        <taxon>Euteleostomi</taxon>
        <taxon>Actinopterygii</taxon>
        <taxon>Neopterygii</taxon>
        <taxon>Teleostei</taxon>
        <taxon>Albuliformes</taxon>
        <taxon>Albulidae</taxon>
        <taxon>Albula</taxon>
    </lineage>
</organism>
<feature type="compositionally biased region" description="Polar residues" evidence="1">
    <location>
        <begin position="1491"/>
        <end position="1512"/>
    </location>
</feature>